<keyword evidence="4" id="KW-1185">Reference proteome</keyword>
<name>B0C4B5_ACAM1</name>
<evidence type="ECO:0000313" key="3">
    <source>
        <dbReference type="EMBL" id="ABW27506.1"/>
    </source>
</evidence>
<dbReference type="Pfam" id="PF14317">
    <property type="entry name" value="YcxB"/>
    <property type="match status" value="1"/>
</dbReference>
<organism evidence="3 4">
    <name type="scientific">Acaryochloris marina (strain MBIC 11017)</name>
    <dbReference type="NCBI Taxonomy" id="329726"/>
    <lineage>
        <taxon>Bacteria</taxon>
        <taxon>Bacillati</taxon>
        <taxon>Cyanobacteriota</taxon>
        <taxon>Cyanophyceae</taxon>
        <taxon>Acaryochloridales</taxon>
        <taxon>Acaryochloridaceae</taxon>
        <taxon>Acaryochloris</taxon>
    </lineage>
</organism>
<dbReference type="RefSeq" id="WP_012162966.1">
    <property type="nucleotide sequence ID" value="NC_009925.1"/>
</dbReference>
<accession>B0C4B5</accession>
<dbReference type="Proteomes" id="UP000000268">
    <property type="component" value="Chromosome"/>
</dbReference>
<keyword evidence="1" id="KW-0472">Membrane</keyword>
<dbReference type="HOGENOM" id="CLU_1485962_0_0_3"/>
<feature type="transmembrane region" description="Helical" evidence="1">
    <location>
        <begin position="25"/>
        <end position="48"/>
    </location>
</feature>
<dbReference type="KEGG" id="amr:AM1_2498"/>
<feature type="transmembrane region" description="Helical" evidence="1">
    <location>
        <begin position="63"/>
        <end position="82"/>
    </location>
</feature>
<evidence type="ECO:0000259" key="2">
    <source>
        <dbReference type="Pfam" id="PF14317"/>
    </source>
</evidence>
<gene>
    <name evidence="3" type="ordered locus">AM1_2498</name>
</gene>
<keyword evidence="1" id="KW-1133">Transmembrane helix</keyword>
<proteinExistence type="predicted"/>
<evidence type="ECO:0000313" key="4">
    <source>
        <dbReference type="Proteomes" id="UP000000268"/>
    </source>
</evidence>
<evidence type="ECO:0000256" key="1">
    <source>
        <dbReference type="SAM" id="Phobius"/>
    </source>
</evidence>
<dbReference type="AlphaFoldDB" id="B0C4B5"/>
<dbReference type="STRING" id="329726.AM1_2498"/>
<reference evidence="3 4" key="1">
    <citation type="journal article" date="2008" name="Proc. Natl. Acad. Sci. U.S.A.">
        <title>Niche adaptation and genome expansion in the chlorophyll d-producing cyanobacterium Acaryochloris marina.</title>
        <authorList>
            <person name="Swingley W.D."/>
            <person name="Chen M."/>
            <person name="Cheung P.C."/>
            <person name="Conrad A.L."/>
            <person name="Dejesa L.C."/>
            <person name="Hao J."/>
            <person name="Honchak B.M."/>
            <person name="Karbach L.E."/>
            <person name="Kurdoglu A."/>
            <person name="Lahiri S."/>
            <person name="Mastrian S.D."/>
            <person name="Miyashita H."/>
            <person name="Page L."/>
            <person name="Ramakrishna P."/>
            <person name="Satoh S."/>
            <person name="Sattley W.M."/>
            <person name="Shimada Y."/>
            <person name="Taylor H.L."/>
            <person name="Tomo T."/>
            <person name="Tsuchiya T."/>
            <person name="Wang Z.T."/>
            <person name="Raymond J."/>
            <person name="Mimuro M."/>
            <person name="Blankenship R.E."/>
            <person name="Touchman J.W."/>
        </authorList>
    </citation>
    <scope>NUCLEOTIDE SEQUENCE [LARGE SCALE GENOMIC DNA]</scope>
    <source>
        <strain evidence="4">MBIC 11017</strain>
    </source>
</reference>
<sequence>MFNLQYEITAEDYLEADMTWFSRPWFQWIVVRGVPTGLILFCLISSLFYDQLYAAESEYDPLFVRWILVFYALVGLIFSIVMQPQVLSKQRRRIINRAIAQDPTRIGHRQTMVNETGIYLDKLDQFDRKRLLWQQIRRWRETEHLFIFDFRYQRQCTFIPKRALESKQHIDAFRSVIQACI</sequence>
<protein>
    <recommendedName>
        <fullName evidence="2">YcxB-like C-terminal domain-containing protein</fullName>
    </recommendedName>
</protein>
<keyword evidence="1" id="KW-0812">Transmembrane</keyword>
<dbReference type="InterPro" id="IPR025588">
    <property type="entry name" value="YcxB-like_C"/>
</dbReference>
<dbReference type="EMBL" id="CP000828">
    <property type="protein sequence ID" value="ABW27506.1"/>
    <property type="molecule type" value="Genomic_DNA"/>
</dbReference>
<feature type="domain" description="YcxB-like C-terminal" evidence="2">
    <location>
        <begin position="132"/>
        <end position="175"/>
    </location>
</feature>